<feature type="transmembrane region" description="Helical" evidence="6">
    <location>
        <begin position="127"/>
        <end position="147"/>
    </location>
</feature>
<dbReference type="GO" id="GO:0009617">
    <property type="term" value="P:response to bacterium"/>
    <property type="evidence" value="ECO:0007669"/>
    <property type="project" value="InterPro"/>
</dbReference>
<evidence type="ECO:0000256" key="4">
    <source>
        <dbReference type="ARBA" id="ARBA00022989"/>
    </source>
</evidence>
<sequence length="309" mass="32941">MSSNELLYWRNPVETGKVFGGVLVALLVLKKVNLITCVLKVMYTTMLTTASVEFLSKLFLGQGMVSKYGVQSCPNIVGFLKPRIEAALNAIPPRQAQLRKLLMAQSPKCTFKAAGVLYVLHKLFSVVSLWTALFVGTILTFSLPLIYKSYQKEIDATVAQGVEVGKQHATALQSTVCEKASPYVKQLDEKLGPVSGFVKSKLPATRVGGSNITAESTTTKLAADVPFEKPAPAKTSASAFPAATTHIPTETPLASADASAAATAKTSSADFPSVPSTDFSKVRATEQINETVKDATTGISHSTDPLKEL</sequence>
<evidence type="ECO:0000256" key="3">
    <source>
        <dbReference type="ARBA" id="ARBA00022824"/>
    </source>
</evidence>
<gene>
    <name evidence="8" type="ORF">LAQU0_S16e00276g</name>
</gene>
<evidence type="ECO:0000313" key="8">
    <source>
        <dbReference type="EMBL" id="CUS24375.1"/>
    </source>
</evidence>
<dbReference type="OrthoDB" id="567788at2759"/>
<dbReference type="Pfam" id="PF02453">
    <property type="entry name" value="Reticulon"/>
    <property type="match status" value="1"/>
</dbReference>
<dbReference type="AlphaFoldDB" id="A0A0P1KWN0"/>
<keyword evidence="2 6" id="KW-0812">Transmembrane</keyword>
<evidence type="ECO:0000259" key="7">
    <source>
        <dbReference type="PROSITE" id="PS50845"/>
    </source>
</evidence>
<feature type="domain" description="Reticulon" evidence="7">
    <location>
        <begin position="3"/>
        <end position="215"/>
    </location>
</feature>
<evidence type="ECO:0000313" key="9">
    <source>
        <dbReference type="Proteomes" id="UP000236544"/>
    </source>
</evidence>
<accession>A0A0P1KWN0</accession>
<keyword evidence="9" id="KW-1185">Reference proteome</keyword>
<evidence type="ECO:0000256" key="6">
    <source>
        <dbReference type="RuleBase" id="RU363132"/>
    </source>
</evidence>
<name>A0A0P1KWN0_9SACH</name>
<dbReference type="GO" id="GO:0005789">
    <property type="term" value="C:endoplasmic reticulum membrane"/>
    <property type="evidence" value="ECO:0007669"/>
    <property type="project" value="UniProtKB-SubCell"/>
</dbReference>
<protein>
    <recommendedName>
        <fullName evidence="6">Reticulon-like protein</fullName>
    </recommendedName>
</protein>
<comment type="subcellular location">
    <subcellularLocation>
        <location evidence="1 6">Endoplasmic reticulum membrane</location>
        <topology evidence="1 6">Multi-pass membrane protein</topology>
    </subcellularLocation>
</comment>
<dbReference type="PANTHER" id="PTHR10994">
    <property type="entry name" value="RETICULON"/>
    <property type="match status" value="1"/>
</dbReference>
<comment type="caution">
    <text evidence="6">Lacks conserved residue(s) required for the propagation of feature annotation.</text>
</comment>
<dbReference type="EMBL" id="LN890574">
    <property type="protein sequence ID" value="CUS24375.1"/>
    <property type="molecule type" value="Genomic_DNA"/>
</dbReference>
<organism evidence="8 9">
    <name type="scientific">Lachancea quebecensis</name>
    <dbReference type="NCBI Taxonomy" id="1654605"/>
    <lineage>
        <taxon>Eukaryota</taxon>
        <taxon>Fungi</taxon>
        <taxon>Dikarya</taxon>
        <taxon>Ascomycota</taxon>
        <taxon>Saccharomycotina</taxon>
        <taxon>Saccharomycetes</taxon>
        <taxon>Saccharomycetales</taxon>
        <taxon>Saccharomycetaceae</taxon>
        <taxon>Lachancea</taxon>
    </lineage>
</organism>
<keyword evidence="3 6" id="KW-0256">Endoplasmic reticulum</keyword>
<dbReference type="InterPro" id="IPR003388">
    <property type="entry name" value="Reticulon"/>
</dbReference>
<dbReference type="Proteomes" id="UP000236544">
    <property type="component" value="Unassembled WGS sequence"/>
</dbReference>
<dbReference type="PANTHER" id="PTHR10994:SF193">
    <property type="entry name" value="RETICULON-LIKE PROTEIN"/>
    <property type="match status" value="1"/>
</dbReference>
<evidence type="ECO:0000256" key="2">
    <source>
        <dbReference type="ARBA" id="ARBA00022692"/>
    </source>
</evidence>
<evidence type="ECO:0000256" key="5">
    <source>
        <dbReference type="ARBA" id="ARBA00023136"/>
    </source>
</evidence>
<dbReference type="PROSITE" id="PS50845">
    <property type="entry name" value="RETICULON"/>
    <property type="match status" value="1"/>
</dbReference>
<evidence type="ECO:0000256" key="1">
    <source>
        <dbReference type="ARBA" id="ARBA00004477"/>
    </source>
</evidence>
<dbReference type="InterPro" id="IPR045064">
    <property type="entry name" value="Reticulon-like"/>
</dbReference>
<reference evidence="9" key="1">
    <citation type="submission" date="2015-10" db="EMBL/GenBank/DDBJ databases">
        <authorList>
            <person name="Devillers H."/>
        </authorList>
    </citation>
    <scope>NUCLEOTIDE SEQUENCE [LARGE SCALE GENOMIC DNA]</scope>
</reference>
<keyword evidence="4 6" id="KW-1133">Transmembrane helix</keyword>
<keyword evidence="5 6" id="KW-0472">Membrane</keyword>
<proteinExistence type="predicted"/>